<dbReference type="Pfam" id="PF03733">
    <property type="entry name" value="YccF"/>
    <property type="match status" value="1"/>
</dbReference>
<proteinExistence type="inferred from homology"/>
<evidence type="ECO:0000256" key="5">
    <source>
        <dbReference type="ARBA" id="ARBA00022989"/>
    </source>
</evidence>
<dbReference type="GO" id="GO:0012505">
    <property type="term" value="C:endomembrane system"/>
    <property type="evidence" value="ECO:0007669"/>
    <property type="project" value="UniProtKB-SubCell"/>
</dbReference>
<evidence type="ECO:0000256" key="3">
    <source>
        <dbReference type="ARBA" id="ARBA00022448"/>
    </source>
</evidence>
<evidence type="ECO:0000256" key="4">
    <source>
        <dbReference type="ARBA" id="ARBA00022692"/>
    </source>
</evidence>
<dbReference type="GO" id="GO:0015369">
    <property type="term" value="F:calcium:proton antiporter activity"/>
    <property type="evidence" value="ECO:0007669"/>
    <property type="project" value="TreeGrafter"/>
</dbReference>
<dbReference type="AlphaFoldDB" id="A0AAV9V9R7"/>
<dbReference type="EMBL" id="JAVHNS010000004">
    <property type="protein sequence ID" value="KAK6357881.1"/>
    <property type="molecule type" value="Genomic_DNA"/>
</dbReference>
<feature type="region of interest" description="Disordered" evidence="8">
    <location>
        <begin position="384"/>
        <end position="413"/>
    </location>
</feature>
<feature type="domain" description="Sodium/calcium exchanger membrane region" evidence="10">
    <location>
        <begin position="930"/>
        <end position="1083"/>
    </location>
</feature>
<dbReference type="PANTHER" id="PTHR31503">
    <property type="entry name" value="VACUOLAR CALCIUM ION TRANSPORTER"/>
    <property type="match status" value="1"/>
</dbReference>
<evidence type="ECO:0000256" key="9">
    <source>
        <dbReference type="SAM" id="Phobius"/>
    </source>
</evidence>
<name>A0AAV9V9R7_9PEZI</name>
<feature type="compositionally biased region" description="Basic and acidic residues" evidence="8">
    <location>
        <begin position="54"/>
        <end position="76"/>
    </location>
</feature>
<feature type="transmembrane region" description="Helical" evidence="9">
    <location>
        <begin position="441"/>
        <end position="461"/>
    </location>
</feature>
<feature type="transmembrane region" description="Helical" evidence="9">
    <location>
        <begin position="931"/>
        <end position="956"/>
    </location>
</feature>
<feature type="transmembrane region" description="Helical" evidence="9">
    <location>
        <begin position="514"/>
        <end position="534"/>
    </location>
</feature>
<keyword evidence="7 9" id="KW-0472">Membrane</keyword>
<feature type="transmembrane region" description="Helical" evidence="9">
    <location>
        <begin position="1070"/>
        <end position="1090"/>
    </location>
</feature>
<evidence type="ECO:0000259" key="10">
    <source>
        <dbReference type="Pfam" id="PF01699"/>
    </source>
</evidence>
<dbReference type="InterPro" id="IPR044880">
    <property type="entry name" value="NCX_ion-bd_dom_sf"/>
</dbReference>
<feature type="transmembrane region" description="Helical" evidence="9">
    <location>
        <begin position="417"/>
        <end position="435"/>
    </location>
</feature>
<organism evidence="12 13">
    <name type="scientific">Orbilia blumenaviensis</name>
    <dbReference type="NCBI Taxonomy" id="1796055"/>
    <lineage>
        <taxon>Eukaryota</taxon>
        <taxon>Fungi</taxon>
        <taxon>Dikarya</taxon>
        <taxon>Ascomycota</taxon>
        <taxon>Pezizomycotina</taxon>
        <taxon>Orbiliomycetes</taxon>
        <taxon>Orbiliales</taxon>
        <taxon>Orbiliaceae</taxon>
        <taxon>Orbilia</taxon>
    </lineage>
</organism>
<feature type="region of interest" description="Disordered" evidence="8">
    <location>
        <begin position="1"/>
        <end position="219"/>
    </location>
</feature>
<evidence type="ECO:0000256" key="7">
    <source>
        <dbReference type="ARBA" id="ARBA00023136"/>
    </source>
</evidence>
<feature type="transmembrane region" description="Helical" evidence="9">
    <location>
        <begin position="648"/>
        <end position="669"/>
    </location>
</feature>
<feature type="transmembrane region" description="Helical" evidence="9">
    <location>
        <begin position="549"/>
        <end position="570"/>
    </location>
</feature>
<keyword evidence="13" id="KW-1185">Reference proteome</keyword>
<keyword evidence="3" id="KW-0813">Transport</keyword>
<dbReference type="Proteomes" id="UP001373714">
    <property type="component" value="Unassembled WGS sequence"/>
</dbReference>
<feature type="transmembrane region" description="Helical" evidence="9">
    <location>
        <begin position="712"/>
        <end position="736"/>
    </location>
</feature>
<feature type="transmembrane region" description="Helical" evidence="9">
    <location>
        <begin position="614"/>
        <end position="636"/>
    </location>
</feature>
<evidence type="ECO:0000313" key="12">
    <source>
        <dbReference type="EMBL" id="KAK6357881.1"/>
    </source>
</evidence>
<comment type="caution">
    <text evidence="12">The sequence shown here is derived from an EMBL/GenBank/DDBJ whole genome shotgun (WGS) entry which is preliminary data.</text>
</comment>
<accession>A0AAV9V9R7</accession>
<feature type="transmembrane region" description="Helical" evidence="9">
    <location>
        <begin position="1040"/>
        <end position="1058"/>
    </location>
</feature>
<dbReference type="Gene3D" id="1.20.1420.30">
    <property type="entry name" value="NCX, central ion-binding region"/>
    <property type="match status" value="2"/>
</dbReference>
<gene>
    <name evidence="12" type="ORF">TWF730_007238</name>
</gene>
<dbReference type="PANTHER" id="PTHR31503:SF10">
    <property type="entry name" value="VNX1 PROTEIN"/>
    <property type="match status" value="1"/>
</dbReference>
<dbReference type="InterPro" id="IPR005185">
    <property type="entry name" value="YccF"/>
</dbReference>
<evidence type="ECO:0000256" key="6">
    <source>
        <dbReference type="ARBA" id="ARBA00023065"/>
    </source>
</evidence>
<keyword evidence="5 9" id="KW-1133">Transmembrane helix</keyword>
<protein>
    <submittedName>
        <fullName evidence="12">Uncharacterized protein</fullName>
    </submittedName>
</protein>
<feature type="transmembrane region" description="Helical" evidence="9">
    <location>
        <begin position="968"/>
        <end position="988"/>
    </location>
</feature>
<feature type="domain" description="Sodium/calcium exchanger membrane region" evidence="10">
    <location>
        <begin position="548"/>
        <end position="660"/>
    </location>
</feature>
<dbReference type="InterPro" id="IPR004713">
    <property type="entry name" value="CaH_exchang"/>
</dbReference>
<feature type="transmembrane region" description="Helical" evidence="9">
    <location>
        <begin position="582"/>
        <end position="602"/>
    </location>
</feature>
<feature type="domain" description="Inner membrane component" evidence="11">
    <location>
        <begin position="272"/>
        <end position="324"/>
    </location>
</feature>
<comment type="similarity">
    <text evidence="2">Belongs to the Ca(2+):cation antiporter (CaCA) (TC 2.A.19) family.</text>
</comment>
<reference evidence="12 13" key="1">
    <citation type="submission" date="2019-10" db="EMBL/GenBank/DDBJ databases">
        <authorList>
            <person name="Palmer J.M."/>
        </authorList>
    </citation>
    <scope>NUCLEOTIDE SEQUENCE [LARGE SCALE GENOMIC DNA]</scope>
    <source>
        <strain evidence="12 13">TWF730</strain>
    </source>
</reference>
<feature type="transmembrane region" description="Helical" evidence="9">
    <location>
        <begin position="275"/>
        <end position="300"/>
    </location>
</feature>
<keyword evidence="4 9" id="KW-0812">Transmembrane</keyword>
<evidence type="ECO:0000256" key="2">
    <source>
        <dbReference type="ARBA" id="ARBA00008170"/>
    </source>
</evidence>
<feature type="transmembrane region" description="Helical" evidence="9">
    <location>
        <begin position="1000"/>
        <end position="1020"/>
    </location>
</feature>
<dbReference type="Pfam" id="PF01699">
    <property type="entry name" value="Na_Ca_ex"/>
    <property type="match status" value="2"/>
</dbReference>
<evidence type="ECO:0000256" key="1">
    <source>
        <dbReference type="ARBA" id="ARBA00004127"/>
    </source>
</evidence>
<dbReference type="GO" id="GO:0006874">
    <property type="term" value="P:intracellular calcium ion homeostasis"/>
    <property type="evidence" value="ECO:0007669"/>
    <property type="project" value="TreeGrafter"/>
</dbReference>
<evidence type="ECO:0000259" key="11">
    <source>
        <dbReference type="Pfam" id="PF03733"/>
    </source>
</evidence>
<dbReference type="InterPro" id="IPR004837">
    <property type="entry name" value="NaCa_Exmemb"/>
</dbReference>
<feature type="region of interest" description="Disordered" evidence="8">
    <location>
        <begin position="804"/>
        <end position="855"/>
    </location>
</feature>
<keyword evidence="6" id="KW-0406">Ion transport</keyword>
<evidence type="ECO:0000313" key="13">
    <source>
        <dbReference type="Proteomes" id="UP001373714"/>
    </source>
</evidence>
<sequence length="1129" mass="123341">MAEPGRPASPTGSTSTIDGADNNGERSGMSESTPTIATTTTRSDHPRVTIVTPEDYRGDEESMRTTTTTRDRRDRQSAPPVVNRPTPARRQSSQRKHTYSVDDNEEEVLEDQRLKQQLQRAESSRAPGSAGRKSSIGGSSSLRRREGGGSLPATVPETLEEEALSPTATRQAVVGGTSGGGEVADEVEVEDIPIEEEEMVQTPEAEEEEEEEHVEEGEQTLKDRQEAINETHPFGVKIWKSSLYKKDRSVQKLAEEDVHSAPGARMGTIQLVGNFMWSLLVGWWMSAVTFVAAAICFLTFTRSGKEYSRLLWGLSKYLIYPFGQYIQLSQDENYLEEDLGEGRSISEYEQWQAGDIEEGRLFFGPLTPHSLGGQGRHNLDNISEVDSVDGSNERTGLISGDEADPDNRPNAGKRRRLFGRGKWTVGRVTFYILFYGIIGPMLFLVSTICWIVVFTIPMARVNGILLSHMRRHPLALSFHSSQTRNSRNDHSPVLVCTYRAVGWKYYKYTVDGTNIFLINLMLVVVFVVFDYWVLHKMFDYHGFLTSSPTLFVLALLSIIPLAYFIGLAVASVSAQSSMGLASVLNAFFSTIVEVFLYCVALSQGKGRLVEGSIVGSILAGILLMPGLSMCAGTVFRKTQHFNAQSAEATMTMLLFAVIGAFAPTLFYQIYGTYELKCRDCDDDEMSTSRTEDCRRCYFAQPPSVDDPFYAKAVQPFCYMASVLLVMAYVIGCLFTLKTHAQLIWATPEKPAPPAHPHPHSQKVRQASESTGKLPEIQRVNGAASIRESPVYKRVLGQTLTSTGLARLPSGSAQSSTPHLVPPPDTATTTGRAGGSREPVHLPHQKPFTSLSTEENESLVRGVAEMVATAAASVSVNAGYQGGDAGASTASSSEHPKKVAHKIAGNAVTDAAAQQGGAAGHDAPNWSRTKSLVILCGATVLYAAVAEILVSTVDVVLENSSIDEKLLGITLFALVPNTTEFLNAISFAMNGNVALSMEIGSAYALQVCLLQMPALVGWTAWTTGNVLDQDRYNKMFTLIFPQWDMVTVVLCVLMLTNIIHEGKSNYFKGSFLCMSYLTVMLGFYFSGYSYLAGGASDKAYMFDAMTRGGQSSYFLGNKYGHPSNGLNVQG</sequence>
<dbReference type="GO" id="GO:0005774">
    <property type="term" value="C:vacuolar membrane"/>
    <property type="evidence" value="ECO:0007669"/>
    <property type="project" value="UniProtKB-ARBA"/>
</dbReference>
<feature type="compositionally biased region" description="Low complexity" evidence="8">
    <location>
        <begin position="128"/>
        <end position="141"/>
    </location>
</feature>
<feature type="region of interest" description="Disordered" evidence="8">
    <location>
        <begin position="748"/>
        <end position="774"/>
    </location>
</feature>
<feature type="compositionally biased region" description="Acidic residues" evidence="8">
    <location>
        <begin position="183"/>
        <end position="218"/>
    </location>
</feature>
<evidence type="ECO:0000256" key="8">
    <source>
        <dbReference type="SAM" id="MobiDB-lite"/>
    </source>
</evidence>
<comment type="subcellular location">
    <subcellularLocation>
        <location evidence="1">Endomembrane system</location>
        <topology evidence="1">Multi-pass membrane protein</topology>
    </subcellularLocation>
</comment>